<protein>
    <submittedName>
        <fullName evidence="2">Helix-turn-helix domain-containing protein</fullName>
    </submittedName>
</protein>
<dbReference type="EMBL" id="JBHSPH010000002">
    <property type="protein sequence ID" value="MFC5862028.1"/>
    <property type="molecule type" value="Genomic_DNA"/>
</dbReference>
<sequence>MDNQIEKLLYSREDAAAALSISVRSVDYLIAEGKLTKRRVGRKTLIPVGDVKRFARADHPERIRTSGKVRHEERLYGTQ</sequence>
<reference evidence="3" key="1">
    <citation type="journal article" date="2019" name="Int. J. Syst. Evol. Microbiol.">
        <title>The Global Catalogue of Microorganisms (GCM) 10K type strain sequencing project: providing services to taxonomists for standard genome sequencing and annotation.</title>
        <authorList>
            <consortium name="The Broad Institute Genomics Platform"/>
            <consortium name="The Broad Institute Genome Sequencing Center for Infectious Disease"/>
            <person name="Wu L."/>
            <person name="Ma J."/>
        </authorList>
    </citation>
    <scope>NUCLEOTIDE SEQUENCE [LARGE SCALE GENOMIC DNA]</scope>
    <source>
        <strain evidence="3">JCM 4087</strain>
    </source>
</reference>
<accession>A0ABW1EFA2</accession>
<dbReference type="Proteomes" id="UP001596091">
    <property type="component" value="Unassembled WGS sequence"/>
</dbReference>
<comment type="caution">
    <text evidence="2">The sequence shown here is derived from an EMBL/GenBank/DDBJ whole genome shotgun (WGS) entry which is preliminary data.</text>
</comment>
<evidence type="ECO:0000313" key="3">
    <source>
        <dbReference type="Proteomes" id="UP001596091"/>
    </source>
</evidence>
<evidence type="ECO:0000313" key="2">
    <source>
        <dbReference type="EMBL" id="MFC5862028.1"/>
    </source>
</evidence>
<evidence type="ECO:0000259" key="1">
    <source>
        <dbReference type="Pfam" id="PF12728"/>
    </source>
</evidence>
<organism evidence="2 3">
    <name type="scientific">Acidicapsa dinghuensis</name>
    <dbReference type="NCBI Taxonomy" id="2218256"/>
    <lineage>
        <taxon>Bacteria</taxon>
        <taxon>Pseudomonadati</taxon>
        <taxon>Acidobacteriota</taxon>
        <taxon>Terriglobia</taxon>
        <taxon>Terriglobales</taxon>
        <taxon>Acidobacteriaceae</taxon>
        <taxon>Acidicapsa</taxon>
    </lineage>
</organism>
<dbReference type="InterPro" id="IPR041657">
    <property type="entry name" value="HTH_17"/>
</dbReference>
<gene>
    <name evidence="2" type="ORF">ACFPT7_06965</name>
</gene>
<feature type="domain" description="Helix-turn-helix" evidence="1">
    <location>
        <begin position="9"/>
        <end position="57"/>
    </location>
</feature>
<proteinExistence type="predicted"/>
<dbReference type="RefSeq" id="WP_263338026.1">
    <property type="nucleotide sequence ID" value="NZ_JAGSYH010000004.1"/>
</dbReference>
<name>A0ABW1EFA2_9BACT</name>
<dbReference type="Pfam" id="PF12728">
    <property type="entry name" value="HTH_17"/>
    <property type="match status" value="1"/>
</dbReference>
<keyword evidence="3" id="KW-1185">Reference proteome</keyword>